<dbReference type="SUPFAM" id="SSF54001">
    <property type="entry name" value="Cysteine proteinases"/>
    <property type="match status" value="1"/>
</dbReference>
<reference evidence="2 3" key="1">
    <citation type="submission" date="2020-03" db="EMBL/GenBank/DDBJ databases">
        <title>Genomic Encyclopedia of Type Strains, Phase IV (KMG-IV): sequencing the most valuable type-strain genomes for metagenomic binning, comparative biology and taxonomic classification.</title>
        <authorList>
            <person name="Goeker M."/>
        </authorList>
    </citation>
    <scope>NUCLEOTIDE SEQUENCE [LARGE SCALE GENOMIC DNA]</scope>
    <source>
        <strain evidence="2 3">DSM 21299</strain>
    </source>
</reference>
<dbReference type="RefSeq" id="WP_167303507.1">
    <property type="nucleotide sequence ID" value="NZ_JAASQR010000002.1"/>
</dbReference>
<accession>A0A846M6X9</accession>
<evidence type="ECO:0000313" key="3">
    <source>
        <dbReference type="Proteomes" id="UP000576821"/>
    </source>
</evidence>
<feature type="chain" id="PRO_5032410786" evidence="1">
    <location>
        <begin position="30"/>
        <end position="349"/>
    </location>
</feature>
<organism evidence="2 3">
    <name type="scientific">Sphingobium vermicomposti</name>
    <dbReference type="NCBI Taxonomy" id="529005"/>
    <lineage>
        <taxon>Bacteria</taxon>
        <taxon>Pseudomonadati</taxon>
        <taxon>Pseudomonadota</taxon>
        <taxon>Alphaproteobacteria</taxon>
        <taxon>Sphingomonadales</taxon>
        <taxon>Sphingomonadaceae</taxon>
        <taxon>Sphingobium</taxon>
    </lineage>
</organism>
<dbReference type="Proteomes" id="UP000576821">
    <property type="component" value="Unassembled WGS sequence"/>
</dbReference>
<evidence type="ECO:0000256" key="1">
    <source>
        <dbReference type="SAM" id="SignalP"/>
    </source>
</evidence>
<gene>
    <name evidence="2" type="ORF">FHS54_001894</name>
</gene>
<dbReference type="InterPro" id="IPR038765">
    <property type="entry name" value="Papain-like_cys_pep_sf"/>
</dbReference>
<protein>
    <submittedName>
        <fullName evidence="2">Putative transglutaminase-like cysteine proteinase</fullName>
    </submittedName>
</protein>
<sequence length="349" mass="37096">MAGFAHPLRIAASAAPVLLLALNAGAAKAEMLPSPAASYPSASAALAYGSADRVASTLLAGGMSRLAAISAQQGSASLLPWTAPFVEPQAVINEERVKKMLSHMPGWELQGIRLTLAQPVFSYRQPDLIPAFMRGIVATPAASIPTAAILFPTAAPLKRDPVDTPRNGQPDIFGSVAMAVARTPLDGKWAAVAHSAPTAAVPANLLRSARAAQGLQQVELVNSWVNGRLRFVNDRQGGDSWASANQSLLRGAGDCEDYAIAKMQLLAAAGFERRAMFLVIARDLVRRADHAVLAVRIDGQLMVLDNMTDRVLPSSAVSDYRPIMSFNAFGQWTHGYRVKTPQPVQFAAR</sequence>
<dbReference type="Pfam" id="PF06035">
    <property type="entry name" value="Peptidase_C93"/>
    <property type="match status" value="1"/>
</dbReference>
<feature type="signal peptide" evidence="1">
    <location>
        <begin position="1"/>
        <end position="29"/>
    </location>
</feature>
<proteinExistence type="predicted"/>
<dbReference type="InterPro" id="IPR010319">
    <property type="entry name" value="Transglutaminase-like_Cys_pept"/>
</dbReference>
<evidence type="ECO:0000313" key="2">
    <source>
        <dbReference type="EMBL" id="NIJ16928.1"/>
    </source>
</evidence>
<dbReference type="EMBL" id="JAASQR010000002">
    <property type="protein sequence ID" value="NIJ16928.1"/>
    <property type="molecule type" value="Genomic_DNA"/>
</dbReference>
<dbReference type="Gene3D" id="3.10.620.30">
    <property type="match status" value="1"/>
</dbReference>
<comment type="caution">
    <text evidence="2">The sequence shown here is derived from an EMBL/GenBank/DDBJ whole genome shotgun (WGS) entry which is preliminary data.</text>
</comment>
<dbReference type="AlphaFoldDB" id="A0A846M6X9"/>
<keyword evidence="1" id="KW-0732">Signal</keyword>
<dbReference type="PANTHER" id="PTHR39327">
    <property type="match status" value="1"/>
</dbReference>
<name>A0A846M6X9_9SPHN</name>
<keyword evidence="3" id="KW-1185">Reference proteome</keyword>
<dbReference type="PANTHER" id="PTHR39327:SF1">
    <property type="entry name" value="BLR5470 PROTEIN"/>
    <property type="match status" value="1"/>
</dbReference>